<dbReference type="Proteomes" id="UP000042738">
    <property type="component" value="Chromosome"/>
</dbReference>
<evidence type="ECO:0000313" key="1">
    <source>
        <dbReference type="EMBL" id="QLH62268.1"/>
    </source>
</evidence>
<proteinExistence type="predicted"/>
<evidence type="ECO:0000313" key="2">
    <source>
        <dbReference type="Proteomes" id="UP000042738"/>
    </source>
</evidence>
<protein>
    <submittedName>
        <fullName evidence="1">Uncharacterized protein</fullName>
    </submittedName>
</protein>
<organism evidence="1 2">
    <name type="scientific">Serratia symbiotica</name>
    <dbReference type="NCBI Taxonomy" id="138074"/>
    <lineage>
        <taxon>Bacteria</taxon>
        <taxon>Pseudomonadati</taxon>
        <taxon>Pseudomonadota</taxon>
        <taxon>Gammaproteobacteria</taxon>
        <taxon>Enterobacterales</taxon>
        <taxon>Yersiniaceae</taxon>
        <taxon>Serratia</taxon>
    </lineage>
</organism>
<dbReference type="GeneID" id="93735679"/>
<gene>
    <name evidence="1" type="ORF">SYMBAF_03985</name>
</gene>
<name>A0A7D5NL68_9GAMM</name>
<reference evidence="1 2" key="1">
    <citation type="journal article" date="2014" name="Genome Announc.">
        <title>Whole-Genome Sequence of Serratia symbiotica Strain CWBI-2.3T, a Free-Living Symbiont of the Black Bean Aphid Aphis fabae.</title>
        <authorList>
            <person name="Foray V."/>
            <person name="Grigorescu A.S."/>
            <person name="Sabri A."/>
            <person name="Haubruge E."/>
            <person name="Lognay G."/>
            <person name="Francis F."/>
            <person name="Fauconnier M.L."/>
            <person name="Hance T."/>
            <person name="Thonart P."/>
        </authorList>
    </citation>
    <scope>NUCLEOTIDE SEQUENCE [LARGE SCALE GENOMIC DNA]</scope>
    <source>
        <strain evidence="1">CWBI-2.3</strain>
    </source>
</reference>
<dbReference type="RefSeq" id="WP_040263445.1">
    <property type="nucleotide sequence ID" value="NZ_CP050855.1"/>
</dbReference>
<dbReference type="EMBL" id="CP050855">
    <property type="protein sequence ID" value="QLH62268.1"/>
    <property type="molecule type" value="Genomic_DNA"/>
</dbReference>
<dbReference type="AlphaFoldDB" id="A0A7D5NL68"/>
<accession>A0A7D5NL68</accession>
<sequence length="89" mass="10046">MSDESKAKYPGGFDEIEIRQLLEGLVSAHISKAMSGEKMTSDDRIHDLGLIRPFIIHAAHLVRSLIEEKEGVWPIGINTEIEYRKLKGE</sequence>